<keyword evidence="1" id="KW-1133">Transmembrane helix</keyword>
<sequence length="178" mass="20247">MKEVICYALILATIHPDIFKVKIQNLIQSRNTVLSSQQTITWPASKIETLVGKLSNGQRHDCNKKQQLQIEKHLFFTLVLINNLPFDGKIRRYSLEGTNKDVTRERSKQRFEWKPCAWAALKTETITDQSANGCLFLLLPLVLPPLVLLLLLPPTPTPTIPPPMLFNVYNEKSAQLAD</sequence>
<evidence type="ECO:0000313" key="3">
    <source>
        <dbReference type="Proteomes" id="UP000054843"/>
    </source>
</evidence>
<keyword evidence="3" id="KW-1185">Reference proteome</keyword>
<keyword evidence="1" id="KW-0472">Membrane</keyword>
<evidence type="ECO:0000256" key="1">
    <source>
        <dbReference type="SAM" id="Phobius"/>
    </source>
</evidence>
<evidence type="ECO:0000313" key="2">
    <source>
        <dbReference type="EMBL" id="KRZ67416.1"/>
    </source>
</evidence>
<proteinExistence type="predicted"/>
<dbReference type="AlphaFoldDB" id="A0A0V1M6N1"/>
<accession>A0A0V1M6N1</accession>
<dbReference type="Proteomes" id="UP000054843">
    <property type="component" value="Unassembled WGS sequence"/>
</dbReference>
<feature type="transmembrane region" description="Helical" evidence="1">
    <location>
        <begin position="135"/>
        <end position="152"/>
    </location>
</feature>
<reference evidence="2 3" key="1">
    <citation type="submission" date="2015-01" db="EMBL/GenBank/DDBJ databases">
        <title>Evolution of Trichinella species and genotypes.</title>
        <authorList>
            <person name="Korhonen P.K."/>
            <person name="Edoardo P."/>
            <person name="Giuseppe L.R."/>
            <person name="Gasser R.B."/>
        </authorList>
    </citation>
    <scope>NUCLEOTIDE SEQUENCE [LARGE SCALE GENOMIC DNA]</scope>
    <source>
        <strain evidence="2">ISS1980</strain>
    </source>
</reference>
<organism evidence="2 3">
    <name type="scientific">Trichinella papuae</name>
    <dbReference type="NCBI Taxonomy" id="268474"/>
    <lineage>
        <taxon>Eukaryota</taxon>
        <taxon>Metazoa</taxon>
        <taxon>Ecdysozoa</taxon>
        <taxon>Nematoda</taxon>
        <taxon>Enoplea</taxon>
        <taxon>Dorylaimia</taxon>
        <taxon>Trichinellida</taxon>
        <taxon>Trichinellidae</taxon>
        <taxon>Trichinella</taxon>
    </lineage>
</organism>
<protein>
    <submittedName>
        <fullName evidence="2">Uncharacterized protein</fullName>
    </submittedName>
</protein>
<gene>
    <name evidence="2" type="ORF">T10_3001</name>
</gene>
<keyword evidence="1" id="KW-0812">Transmembrane</keyword>
<dbReference type="EMBL" id="JYDO01000197">
    <property type="protein sequence ID" value="KRZ67416.1"/>
    <property type="molecule type" value="Genomic_DNA"/>
</dbReference>
<comment type="caution">
    <text evidence="2">The sequence shown here is derived from an EMBL/GenBank/DDBJ whole genome shotgun (WGS) entry which is preliminary data.</text>
</comment>
<name>A0A0V1M6N1_9BILA</name>